<sequence length="414" mass="47295">MWPSIRRWLDWHRPDRSQCMALRAGLRSFRWSYEHLGLVAPADAIPWVAEAVRLEITLAGSDLLACRRTDFTLHGTSETPLPCQDIQRVQPGLYRLEFRFPLSAVWPAAVQFCWRDYTLLNLTLPRLTQEDYLRSVRWRSWGVAMRWRQKAVTARCFSRRSLRGLAAAVLVSSPHRLLPLASLQPHLFVQGLPNGPHFELPLVLTASQQLDTEALLAVPFPQALLQSQQCHWQWRTTGYSGHAETITFLPPQEWEHQVVLRDACFYLNTNRGWVRHTEASLPHESGLFAPCFLLQAPPGSAGLLPLTFYALTSQAPRLRRLRQECVLVTDAPTPYIPGLFHFQDFPQLTSLELRHGSRILSTLSLSRIPQARFTAEGGFRQAPDVVWTESAEAELWERLQRLSRLGPNNKHPGT</sequence>
<dbReference type="AlphaFoldDB" id="A0A7V8VGI6"/>
<evidence type="ECO:0000313" key="1">
    <source>
        <dbReference type="EMBL" id="MBA2227397.1"/>
    </source>
</evidence>
<name>A0A7V8VGI6_9BACT</name>
<reference evidence="1 2" key="1">
    <citation type="submission" date="2020-07" db="EMBL/GenBank/DDBJ databases">
        <title>Thermogemmata thermophila gen. nov., sp. nov., a novel moderate thermophilic planctomycete from a Kamchatka hot spring.</title>
        <authorList>
            <person name="Elcheninov A.G."/>
            <person name="Podosokorskaya O.A."/>
            <person name="Kovaleva O.L."/>
            <person name="Novikov A."/>
            <person name="Bonch-Osmolovskaya E.A."/>
            <person name="Toshchakov S.V."/>
            <person name="Kublanov I.V."/>
        </authorList>
    </citation>
    <scope>NUCLEOTIDE SEQUENCE [LARGE SCALE GENOMIC DNA]</scope>
    <source>
        <strain evidence="1 2">2918</strain>
    </source>
</reference>
<protein>
    <submittedName>
        <fullName evidence="1">Uncharacterized protein</fullName>
    </submittedName>
</protein>
<keyword evidence="2" id="KW-1185">Reference proteome</keyword>
<gene>
    <name evidence="1" type="ORF">H0921_14660</name>
</gene>
<dbReference type="Proteomes" id="UP000542342">
    <property type="component" value="Unassembled WGS sequence"/>
</dbReference>
<dbReference type="RefSeq" id="WP_194539254.1">
    <property type="nucleotide sequence ID" value="NZ_JACEFB010000013.1"/>
</dbReference>
<organism evidence="1 2">
    <name type="scientific">Thermogemmata fonticola</name>
    <dbReference type="NCBI Taxonomy" id="2755323"/>
    <lineage>
        <taxon>Bacteria</taxon>
        <taxon>Pseudomonadati</taxon>
        <taxon>Planctomycetota</taxon>
        <taxon>Planctomycetia</taxon>
        <taxon>Gemmatales</taxon>
        <taxon>Gemmataceae</taxon>
        <taxon>Thermogemmata</taxon>
    </lineage>
</organism>
<evidence type="ECO:0000313" key="2">
    <source>
        <dbReference type="Proteomes" id="UP000542342"/>
    </source>
</evidence>
<dbReference type="EMBL" id="JACEFB010000013">
    <property type="protein sequence ID" value="MBA2227397.1"/>
    <property type="molecule type" value="Genomic_DNA"/>
</dbReference>
<accession>A0A7V8VGI6</accession>
<comment type="caution">
    <text evidence="1">The sequence shown here is derived from an EMBL/GenBank/DDBJ whole genome shotgun (WGS) entry which is preliminary data.</text>
</comment>
<proteinExistence type="predicted"/>